<dbReference type="OrthoDB" id="10073at2157"/>
<dbReference type="InterPro" id="IPR020825">
    <property type="entry name" value="Phe-tRNA_synthase-like_B3/B4"/>
</dbReference>
<dbReference type="InterPro" id="IPR009061">
    <property type="entry name" value="DNA-bd_dom_put_sf"/>
</dbReference>
<dbReference type="GO" id="GO:0000287">
    <property type="term" value="F:magnesium ion binding"/>
    <property type="evidence" value="ECO:0007669"/>
    <property type="project" value="InterPro"/>
</dbReference>
<dbReference type="InterPro" id="IPR005146">
    <property type="entry name" value="B3/B4_tRNA-bd"/>
</dbReference>
<comment type="similarity">
    <text evidence="3 12">Belongs to the phenylalanyl-tRNA synthetase beta subunit family. Type 2 subfamily.</text>
</comment>
<keyword evidence="4 12" id="KW-0963">Cytoplasm</keyword>
<evidence type="ECO:0000256" key="3">
    <source>
        <dbReference type="ARBA" id="ARBA00007438"/>
    </source>
</evidence>
<dbReference type="EC" id="6.1.1.20" evidence="12"/>
<evidence type="ECO:0000256" key="4">
    <source>
        <dbReference type="ARBA" id="ARBA00022490"/>
    </source>
</evidence>
<dbReference type="SMART" id="SM00874">
    <property type="entry name" value="B5"/>
    <property type="match status" value="1"/>
</dbReference>
<evidence type="ECO:0000256" key="5">
    <source>
        <dbReference type="ARBA" id="ARBA00022598"/>
    </source>
</evidence>
<evidence type="ECO:0000256" key="1">
    <source>
        <dbReference type="ARBA" id="ARBA00001946"/>
    </source>
</evidence>
<feature type="domain" description="B5" evidence="13">
    <location>
        <begin position="272"/>
        <end position="348"/>
    </location>
</feature>
<dbReference type="InterPro" id="IPR022918">
    <property type="entry name" value="Phe_tRNA_ligase_beta2_arc"/>
</dbReference>
<evidence type="ECO:0000256" key="6">
    <source>
        <dbReference type="ARBA" id="ARBA00022723"/>
    </source>
</evidence>
<dbReference type="Gene3D" id="3.50.40.10">
    <property type="entry name" value="Phenylalanyl-trna Synthetase, Chain B, domain 3"/>
    <property type="match status" value="1"/>
</dbReference>
<dbReference type="PANTHER" id="PTHR10947:SF0">
    <property type="entry name" value="PHENYLALANINE--TRNA LIGASE BETA SUBUNIT"/>
    <property type="match status" value="1"/>
</dbReference>
<dbReference type="SMART" id="SM00873">
    <property type="entry name" value="B3_4"/>
    <property type="match status" value="1"/>
</dbReference>
<dbReference type="InterPro" id="IPR005147">
    <property type="entry name" value="tRNA_synthase_B5-dom"/>
</dbReference>
<dbReference type="GO" id="GO:0005524">
    <property type="term" value="F:ATP binding"/>
    <property type="evidence" value="ECO:0007669"/>
    <property type="project" value="UniProtKB-UniRule"/>
</dbReference>
<feature type="binding site" evidence="12">
    <location>
        <position position="326"/>
    </location>
    <ligand>
        <name>Mg(2+)</name>
        <dbReference type="ChEBI" id="CHEBI:18420"/>
        <note>shared with alpha subunit</note>
    </ligand>
</feature>
<gene>
    <name evidence="12" type="primary">pheT</name>
    <name evidence="14" type="ORF">DPC56_07320</name>
</gene>
<dbReference type="HAMAP" id="MF_00284">
    <property type="entry name" value="Phe_tRNA_synth_beta2"/>
    <property type="match status" value="1"/>
</dbReference>
<dbReference type="CDD" id="cd00769">
    <property type="entry name" value="PheRS_beta_core"/>
    <property type="match status" value="1"/>
</dbReference>
<organism evidence="14 15">
    <name type="scientific">Methanothermobacter tenebrarum</name>
    <dbReference type="NCBI Taxonomy" id="680118"/>
    <lineage>
        <taxon>Archaea</taxon>
        <taxon>Methanobacteriati</taxon>
        <taxon>Methanobacteriota</taxon>
        <taxon>Methanomada group</taxon>
        <taxon>Methanobacteria</taxon>
        <taxon>Methanobacteriales</taxon>
        <taxon>Methanobacteriaceae</taxon>
        <taxon>Methanothermobacter</taxon>
    </lineage>
</organism>
<name>A0A328P930_9EURY</name>
<evidence type="ECO:0000259" key="13">
    <source>
        <dbReference type="PROSITE" id="PS51483"/>
    </source>
</evidence>
<dbReference type="Gene3D" id="3.30.930.10">
    <property type="entry name" value="Bira Bifunctional Protein, Domain 2"/>
    <property type="match status" value="1"/>
</dbReference>
<dbReference type="Pfam" id="PF03484">
    <property type="entry name" value="B5"/>
    <property type="match status" value="1"/>
</dbReference>
<keyword evidence="5 12" id="KW-0436">Ligase</keyword>
<keyword evidence="9 12" id="KW-0460">Magnesium</keyword>
<feature type="binding site" evidence="12">
    <location>
        <position position="335"/>
    </location>
    <ligand>
        <name>Mg(2+)</name>
        <dbReference type="ChEBI" id="CHEBI:18420"/>
        <note>shared with alpha subunit</note>
    </ligand>
</feature>
<feature type="binding site" evidence="12">
    <location>
        <position position="332"/>
    </location>
    <ligand>
        <name>Mg(2+)</name>
        <dbReference type="ChEBI" id="CHEBI:18420"/>
        <note>shared with alpha subunit</note>
    </ligand>
</feature>
<dbReference type="PROSITE" id="PS51483">
    <property type="entry name" value="B5"/>
    <property type="match status" value="1"/>
</dbReference>
<evidence type="ECO:0000256" key="12">
    <source>
        <dbReference type="HAMAP-Rule" id="MF_00284"/>
    </source>
</evidence>
<dbReference type="GO" id="GO:0009328">
    <property type="term" value="C:phenylalanine-tRNA ligase complex"/>
    <property type="evidence" value="ECO:0007669"/>
    <property type="project" value="TreeGrafter"/>
</dbReference>
<evidence type="ECO:0000256" key="2">
    <source>
        <dbReference type="ARBA" id="ARBA00004496"/>
    </source>
</evidence>
<evidence type="ECO:0000256" key="11">
    <source>
        <dbReference type="ARBA" id="ARBA00023146"/>
    </source>
</evidence>
<dbReference type="Pfam" id="PF03483">
    <property type="entry name" value="B3_4"/>
    <property type="match status" value="1"/>
</dbReference>
<dbReference type="AlphaFoldDB" id="A0A328P930"/>
<dbReference type="FunFam" id="3.50.40.10:FF:000003">
    <property type="entry name" value="Phenylalanine--tRNA ligase beta subunit"/>
    <property type="match status" value="1"/>
</dbReference>
<sequence length="547" mass="62449">MPVITVEYEDLKELGVDISKDKLIEILPMMGSDIEEFDEKSVKVEFFPNRPDQLSVEGVARSLKGFLGLEKGLPSYKVKKSQMKLYVDKSVTSIRPHIGMGVVKNVNFNDKRLKQVMEFQEDLHWVIGRDRKKVAIGIHNLDVVEAPFTYKAVKPDEVKFTPLDCDHEMTPAQILREHPKGVEYAHLLEKFDRYPLILDKDDNVLSMPPIINGELTKLTDDTSNILIDVTGIDERAVMQTLNIICTSFAESNGRIESLKILRPEKELETPDLTAKTKKLKASNVTRITGIKLDSKTIIDLLGKARMDAEIISEDEIKVKIPPYRVDILHEVDIIENIAIQYCFNNIKPEIPAIPTIGEEDPWYAIDKFIREIMIGLGFQEIMSLMLTNEENHYLKMRLEEDERVEVAQPISTDRTMIRKSLLNGLLEFLEANRHEDLPQKIFEIGDVVYIDKTQETNTRLVKKLAGAIIHSNANFTEIKSTVAAIIENLGYKFQIEPMDHPSFIKGRCAKIEDNGLKGFFGELHPEVITNFKLEYPIIAFEITFPSR</sequence>
<dbReference type="InterPro" id="IPR004531">
    <property type="entry name" value="Phe-tRNA-synth_IIc_bsu_arc_euk"/>
</dbReference>
<evidence type="ECO:0000313" key="15">
    <source>
        <dbReference type="Proteomes" id="UP000249782"/>
    </source>
</evidence>
<evidence type="ECO:0000313" key="14">
    <source>
        <dbReference type="EMBL" id="RAO78559.1"/>
    </source>
</evidence>
<protein>
    <recommendedName>
        <fullName evidence="12">Phenylalanine--tRNA ligase beta subunit</fullName>
        <ecNumber evidence="12">6.1.1.20</ecNumber>
    </recommendedName>
    <alternativeName>
        <fullName evidence="12">Phenylalanyl-tRNA synthetase beta subunit</fullName>
        <shortName evidence="12">PheRS</shortName>
    </alternativeName>
</protein>
<comment type="cofactor">
    <cofactor evidence="1 12">
        <name>Mg(2+)</name>
        <dbReference type="ChEBI" id="CHEBI:18420"/>
    </cofactor>
</comment>
<proteinExistence type="inferred from homology"/>
<evidence type="ECO:0000256" key="10">
    <source>
        <dbReference type="ARBA" id="ARBA00022917"/>
    </source>
</evidence>
<dbReference type="InterPro" id="IPR045060">
    <property type="entry name" value="Phe-tRNA-ligase_IIc_bsu"/>
</dbReference>
<dbReference type="SUPFAM" id="SSF55681">
    <property type="entry name" value="Class II aaRS and biotin synthetases"/>
    <property type="match status" value="1"/>
</dbReference>
<evidence type="ECO:0000256" key="7">
    <source>
        <dbReference type="ARBA" id="ARBA00022741"/>
    </source>
</evidence>
<dbReference type="RefSeq" id="WP_112094425.1">
    <property type="nucleotide sequence ID" value="NZ_QLOE01000011.1"/>
</dbReference>
<dbReference type="NCBIfam" id="TIGR00471">
    <property type="entry name" value="pheT_arch"/>
    <property type="match status" value="1"/>
</dbReference>
<dbReference type="Gene3D" id="3.30.56.10">
    <property type="match status" value="2"/>
</dbReference>
<dbReference type="PANTHER" id="PTHR10947">
    <property type="entry name" value="PHENYLALANYL-TRNA SYNTHETASE BETA CHAIN AND LEUCINE-RICH REPEAT-CONTAINING PROTEIN 47"/>
    <property type="match status" value="1"/>
</dbReference>
<keyword evidence="15" id="KW-1185">Reference proteome</keyword>
<feature type="binding site" evidence="12">
    <location>
        <position position="336"/>
    </location>
    <ligand>
        <name>Mg(2+)</name>
        <dbReference type="ChEBI" id="CHEBI:18420"/>
        <note>shared with alpha subunit</note>
    </ligand>
</feature>
<keyword evidence="10 12" id="KW-0648">Protein biosynthesis</keyword>
<dbReference type="GO" id="GO:0003723">
    <property type="term" value="F:RNA binding"/>
    <property type="evidence" value="ECO:0007669"/>
    <property type="project" value="InterPro"/>
</dbReference>
<evidence type="ECO:0000256" key="9">
    <source>
        <dbReference type="ARBA" id="ARBA00022842"/>
    </source>
</evidence>
<keyword evidence="7 12" id="KW-0547">Nucleotide-binding</keyword>
<evidence type="ECO:0000256" key="8">
    <source>
        <dbReference type="ARBA" id="ARBA00022840"/>
    </source>
</evidence>
<comment type="subunit">
    <text evidence="12">Tetramer of two alpha and two beta subunits.</text>
</comment>
<keyword evidence="11 12" id="KW-0030">Aminoacyl-tRNA synthetase</keyword>
<comment type="caution">
    <text evidence="14">The sequence shown here is derived from an EMBL/GenBank/DDBJ whole genome shotgun (WGS) entry which is preliminary data.</text>
</comment>
<dbReference type="InterPro" id="IPR041616">
    <property type="entry name" value="PheRS_beta_core"/>
</dbReference>
<dbReference type="EMBL" id="QLOE01000011">
    <property type="protein sequence ID" value="RAO78559.1"/>
    <property type="molecule type" value="Genomic_DNA"/>
</dbReference>
<dbReference type="Pfam" id="PF17759">
    <property type="entry name" value="tRNA_synthFbeta"/>
    <property type="match status" value="1"/>
</dbReference>
<dbReference type="GO" id="GO:0006432">
    <property type="term" value="P:phenylalanyl-tRNA aminoacylation"/>
    <property type="evidence" value="ECO:0007669"/>
    <property type="project" value="UniProtKB-UniRule"/>
</dbReference>
<reference evidence="14 15" key="1">
    <citation type="submission" date="2018-06" db="EMBL/GenBank/DDBJ databases">
        <title>Draft genome sequence of hyperthermophilic methanogen Methanothermobacter tenebrarum sp. MCM-B 1447.</title>
        <authorList>
            <person name="Pore S.D."/>
            <person name="Dagar S."/>
            <person name="Dhakephalkar P.K."/>
        </authorList>
    </citation>
    <scope>NUCLEOTIDE SEQUENCE [LARGE SCALE GENOMIC DNA]</scope>
    <source>
        <strain evidence="14 15">MCM B 1447</strain>
    </source>
</reference>
<dbReference type="Proteomes" id="UP000249782">
    <property type="component" value="Unassembled WGS sequence"/>
</dbReference>
<keyword evidence="8 12" id="KW-0067">ATP-binding</keyword>
<accession>A0A328P930</accession>
<comment type="catalytic activity">
    <reaction evidence="12">
        <text>tRNA(Phe) + L-phenylalanine + ATP = L-phenylalanyl-tRNA(Phe) + AMP + diphosphate + H(+)</text>
        <dbReference type="Rhea" id="RHEA:19413"/>
        <dbReference type="Rhea" id="RHEA-COMP:9668"/>
        <dbReference type="Rhea" id="RHEA-COMP:9699"/>
        <dbReference type="ChEBI" id="CHEBI:15378"/>
        <dbReference type="ChEBI" id="CHEBI:30616"/>
        <dbReference type="ChEBI" id="CHEBI:33019"/>
        <dbReference type="ChEBI" id="CHEBI:58095"/>
        <dbReference type="ChEBI" id="CHEBI:78442"/>
        <dbReference type="ChEBI" id="CHEBI:78531"/>
        <dbReference type="ChEBI" id="CHEBI:456215"/>
        <dbReference type="EC" id="6.1.1.20"/>
    </reaction>
</comment>
<comment type="subcellular location">
    <subcellularLocation>
        <location evidence="2 12">Cytoplasm</location>
    </subcellularLocation>
</comment>
<dbReference type="SUPFAM" id="SSF46955">
    <property type="entry name" value="Putative DNA-binding domain"/>
    <property type="match status" value="2"/>
</dbReference>
<keyword evidence="6 12" id="KW-0479">Metal-binding</keyword>
<dbReference type="InterPro" id="IPR045864">
    <property type="entry name" value="aa-tRNA-synth_II/BPL/LPL"/>
</dbReference>
<dbReference type="GO" id="GO:0004826">
    <property type="term" value="F:phenylalanine-tRNA ligase activity"/>
    <property type="evidence" value="ECO:0007669"/>
    <property type="project" value="UniProtKB-UniRule"/>
</dbReference>